<feature type="compositionally biased region" description="Basic and acidic residues" evidence="1">
    <location>
        <begin position="1"/>
        <end position="10"/>
    </location>
</feature>
<feature type="non-terminal residue" evidence="2">
    <location>
        <position position="265"/>
    </location>
</feature>
<dbReference type="EMBL" id="BKCJ010195297">
    <property type="protein sequence ID" value="GEY63200.1"/>
    <property type="molecule type" value="Genomic_DNA"/>
</dbReference>
<organism evidence="2">
    <name type="scientific">Tanacetum cinerariifolium</name>
    <name type="common">Dalmatian daisy</name>
    <name type="synonym">Chrysanthemum cinerariifolium</name>
    <dbReference type="NCBI Taxonomy" id="118510"/>
    <lineage>
        <taxon>Eukaryota</taxon>
        <taxon>Viridiplantae</taxon>
        <taxon>Streptophyta</taxon>
        <taxon>Embryophyta</taxon>
        <taxon>Tracheophyta</taxon>
        <taxon>Spermatophyta</taxon>
        <taxon>Magnoliopsida</taxon>
        <taxon>eudicotyledons</taxon>
        <taxon>Gunneridae</taxon>
        <taxon>Pentapetalae</taxon>
        <taxon>asterids</taxon>
        <taxon>campanulids</taxon>
        <taxon>Asterales</taxon>
        <taxon>Asteraceae</taxon>
        <taxon>Asteroideae</taxon>
        <taxon>Anthemideae</taxon>
        <taxon>Anthemidinae</taxon>
        <taxon>Tanacetum</taxon>
    </lineage>
</organism>
<feature type="region of interest" description="Disordered" evidence="1">
    <location>
        <begin position="1"/>
        <end position="31"/>
    </location>
</feature>
<comment type="caution">
    <text evidence="2">The sequence shown here is derived from an EMBL/GenBank/DDBJ whole genome shotgun (WGS) entry which is preliminary data.</text>
</comment>
<proteinExistence type="predicted"/>
<sequence>MIHEPGDANHEVPVNETFHEQTDDELTEKERKQVKVDDQAIQTILLGLPKDIYAAVDSCERLRKSDNFIKPTQQADCLTGYKYGSRQTDADGWRLFRMQFRIQAVNQNGLIVVPRIANQNPNGNGNVVAARAEGNVTRNNGNKKQAWTSSTQTDKTPIYDSDGLAELLEPIPEPHQVQQNDSNVISEVSSVEQDGGTVDQHLANVEETHAYFESLYNNLAIEVENVNSVNRKMKETNADLTIVLARYKNQEKCFEISQEKYDKLE</sequence>
<protein>
    <submittedName>
        <fullName evidence="2">Uncharacterized protein</fullName>
    </submittedName>
</protein>
<evidence type="ECO:0000313" key="2">
    <source>
        <dbReference type="EMBL" id="GEY63200.1"/>
    </source>
</evidence>
<reference evidence="2" key="1">
    <citation type="journal article" date="2019" name="Sci. Rep.">
        <title>Draft genome of Tanacetum cinerariifolium, the natural source of mosquito coil.</title>
        <authorList>
            <person name="Yamashiro T."/>
            <person name="Shiraishi A."/>
            <person name="Satake H."/>
            <person name="Nakayama K."/>
        </authorList>
    </citation>
    <scope>NUCLEOTIDE SEQUENCE</scope>
</reference>
<accession>A0A699HUW2</accession>
<dbReference type="AlphaFoldDB" id="A0A699HUW2"/>
<name>A0A699HUW2_TANCI</name>
<gene>
    <name evidence="2" type="ORF">Tci_435174</name>
</gene>
<evidence type="ECO:0000256" key="1">
    <source>
        <dbReference type="SAM" id="MobiDB-lite"/>
    </source>
</evidence>